<dbReference type="EMBL" id="JFAX01000012">
    <property type="protein sequence ID" value="EXI67208.1"/>
    <property type="molecule type" value="Genomic_DNA"/>
</dbReference>
<dbReference type="PATRIC" id="fig|1454001.3.peg.2314"/>
<dbReference type="AlphaFoldDB" id="A0A011MBU5"/>
<name>A0A011MBU5_9PROT</name>
<accession>A0A011MBU5</accession>
<dbReference type="Proteomes" id="UP000020218">
    <property type="component" value="Unassembled WGS sequence"/>
</dbReference>
<proteinExistence type="predicted"/>
<reference evidence="1" key="1">
    <citation type="submission" date="2014-02" db="EMBL/GenBank/DDBJ databases">
        <title>Expanding our view of genomic diversity in Candidatus Accumulibacter clades.</title>
        <authorList>
            <person name="Skennerton C.T."/>
            <person name="Barr J.J."/>
            <person name="Slater F.R."/>
            <person name="Bond P.L."/>
            <person name="Tyson G.W."/>
        </authorList>
    </citation>
    <scope>NUCLEOTIDE SEQUENCE [LARGE SCALE GENOMIC DNA]</scope>
</reference>
<evidence type="ECO:0000313" key="1">
    <source>
        <dbReference type="EMBL" id="EXI67208.1"/>
    </source>
</evidence>
<keyword evidence="2" id="KW-1185">Reference proteome</keyword>
<evidence type="ECO:0000313" key="2">
    <source>
        <dbReference type="Proteomes" id="UP000020218"/>
    </source>
</evidence>
<sequence>MKGTDPATLPEAERNRLAGIRQQIDALNQRMAVLERFNGSRFVTVGESGAVSGTGQSLTRQTAAGRGYVFMPLDAGTQGLLEQSYGAPKESLYGGLVLQTDLRSRLMESMHDEQWRMAA</sequence>
<organism evidence="1 2">
    <name type="scientific">Candidatus Accumulibacter adjunctus</name>
    <dbReference type="NCBI Taxonomy" id="1454001"/>
    <lineage>
        <taxon>Bacteria</taxon>
        <taxon>Pseudomonadati</taxon>
        <taxon>Pseudomonadota</taxon>
        <taxon>Betaproteobacteria</taxon>
        <taxon>Candidatus Accumulibacter</taxon>
    </lineage>
</organism>
<comment type="caution">
    <text evidence="1">The sequence shown here is derived from an EMBL/GenBank/DDBJ whole genome shotgun (WGS) entry which is preliminary data.</text>
</comment>
<gene>
    <name evidence="1" type="ORF">AW08_02312</name>
</gene>
<protein>
    <submittedName>
        <fullName evidence="1">Uncharacterized protein</fullName>
    </submittedName>
</protein>